<comment type="caution">
    <text evidence="1">The sequence shown here is derived from an EMBL/GenBank/DDBJ whole genome shotgun (WGS) entry which is preliminary data.</text>
</comment>
<evidence type="ECO:0000313" key="1">
    <source>
        <dbReference type="EMBL" id="MFC6081201.1"/>
    </source>
</evidence>
<dbReference type="Proteomes" id="UP001596137">
    <property type="component" value="Unassembled WGS sequence"/>
</dbReference>
<organism evidence="1 2">
    <name type="scientific">Sphaerisporangium aureirubrum</name>
    <dbReference type="NCBI Taxonomy" id="1544736"/>
    <lineage>
        <taxon>Bacteria</taxon>
        <taxon>Bacillati</taxon>
        <taxon>Actinomycetota</taxon>
        <taxon>Actinomycetes</taxon>
        <taxon>Streptosporangiales</taxon>
        <taxon>Streptosporangiaceae</taxon>
        <taxon>Sphaerisporangium</taxon>
    </lineage>
</organism>
<keyword evidence="2" id="KW-1185">Reference proteome</keyword>
<protein>
    <recommendedName>
        <fullName evidence="3">NlpC/P60 domain-containing protein</fullName>
    </recommendedName>
</protein>
<evidence type="ECO:0008006" key="3">
    <source>
        <dbReference type="Google" id="ProtNLM"/>
    </source>
</evidence>
<reference evidence="2" key="1">
    <citation type="journal article" date="2019" name="Int. J. Syst. Evol. Microbiol.">
        <title>The Global Catalogue of Microorganisms (GCM) 10K type strain sequencing project: providing services to taxonomists for standard genome sequencing and annotation.</title>
        <authorList>
            <consortium name="The Broad Institute Genomics Platform"/>
            <consortium name="The Broad Institute Genome Sequencing Center for Infectious Disease"/>
            <person name="Wu L."/>
            <person name="Ma J."/>
        </authorList>
    </citation>
    <scope>NUCLEOTIDE SEQUENCE [LARGE SCALE GENOMIC DNA]</scope>
    <source>
        <strain evidence="2">JCM 30346</strain>
    </source>
</reference>
<gene>
    <name evidence="1" type="ORF">ACFP1K_08530</name>
</gene>
<evidence type="ECO:0000313" key="2">
    <source>
        <dbReference type="Proteomes" id="UP001596137"/>
    </source>
</evidence>
<dbReference type="Gene3D" id="3.90.1720.10">
    <property type="entry name" value="endopeptidase domain like (from Nostoc punctiforme)"/>
    <property type="match status" value="1"/>
</dbReference>
<dbReference type="Gene3D" id="2.40.128.190">
    <property type="match status" value="2"/>
</dbReference>
<sequence length="533" mass="56607">MKSLRLALGGIIAITVGLIGAVVTTTPADASAVGGQISRSEVLDRARHWYNQDPPRYDGSDTSQWLADVDGGHRYRRDCSGFVSMSLHLASSPSSFQLSTSTYGVPISWQDLRPGDYLTVDDGVVGDFEDGHVILFEGWAPAYPKFTYYGFGGTDGQRNGLRHRRGDFSGAATSALGGAWPQSDDGGNGAGNTDGHPTAKYKAYKYKNIVEDSGSGIATLYNPNNHNIEVYYNSGGVLTESYWNPTSGWVGSHTVGGPITGTPSALINPNNGNVEIYYNSGGVLTEHFWSPVNGWQGPVSLGNITGSPTAIHNPNNGNIEIYYNSGGTLTEHFWSPVNGWQGPVSLGSITGSPTAVHNTNNHNIEVYYNSGGVLTESYWNPTSGWVGSHTVGGPITGTPSALINPNNGNVEVYYNSGGTLTEHFWSPLNGWQGPLPLGNITGSPTAVHNTNNHNIEVYYNSGGVLTESYWNPTSGWVGSHTVGGPITGTPSALINPNNGNVEIYYNSGGTLTEHFWSPVNGWQGPVSLGAVTS</sequence>
<dbReference type="Gene3D" id="2.120.10.70">
    <property type="entry name" value="Fucose-specific lectin"/>
    <property type="match status" value="1"/>
</dbReference>
<dbReference type="SUPFAM" id="SSF89372">
    <property type="entry name" value="Fucose-specific lectin"/>
    <property type="match status" value="2"/>
</dbReference>
<accession>A0ABW1NDV2</accession>
<dbReference type="RefSeq" id="WP_380748769.1">
    <property type="nucleotide sequence ID" value="NZ_JBHSRF010000008.1"/>
</dbReference>
<name>A0ABW1NDV2_9ACTN</name>
<proteinExistence type="predicted"/>
<dbReference type="EMBL" id="JBHSRF010000008">
    <property type="protein sequence ID" value="MFC6081201.1"/>
    <property type="molecule type" value="Genomic_DNA"/>
</dbReference>